<dbReference type="InterPro" id="IPR013818">
    <property type="entry name" value="Lipase"/>
</dbReference>
<dbReference type="GO" id="GO:0016298">
    <property type="term" value="F:lipase activity"/>
    <property type="evidence" value="ECO:0007669"/>
    <property type="project" value="InterPro"/>
</dbReference>
<evidence type="ECO:0000259" key="6">
    <source>
        <dbReference type="Pfam" id="PF00151"/>
    </source>
</evidence>
<evidence type="ECO:0000256" key="2">
    <source>
        <dbReference type="ARBA" id="ARBA00010701"/>
    </source>
</evidence>
<feature type="signal peptide" evidence="5">
    <location>
        <begin position="1"/>
        <end position="18"/>
    </location>
</feature>
<evidence type="ECO:0000313" key="9">
    <source>
        <dbReference type="RefSeq" id="XP_013180136.1"/>
    </source>
</evidence>
<reference evidence="9" key="2">
    <citation type="submission" date="2025-04" db="UniProtKB">
        <authorList>
            <consortium name="RefSeq"/>
        </authorList>
    </citation>
    <scope>IDENTIFICATION</scope>
</reference>
<comment type="similarity">
    <text evidence="2 4">Belongs to the AB hydrolase superfamily. Lipase family.</text>
</comment>
<evidence type="ECO:0000313" key="8">
    <source>
        <dbReference type="Proteomes" id="UP000053268"/>
    </source>
</evidence>
<feature type="domain" description="Lipase" evidence="6">
    <location>
        <begin position="35"/>
        <end position="321"/>
    </location>
</feature>
<evidence type="ECO:0000256" key="5">
    <source>
        <dbReference type="SAM" id="SignalP"/>
    </source>
</evidence>
<dbReference type="InterPro" id="IPR033906">
    <property type="entry name" value="Lipase_N"/>
</dbReference>
<dbReference type="PANTHER" id="PTHR11610:SF169">
    <property type="entry name" value="GH15759P-RELATED"/>
    <property type="match status" value="1"/>
</dbReference>
<dbReference type="InterPro" id="IPR029058">
    <property type="entry name" value="AB_hydrolase_fold"/>
</dbReference>
<dbReference type="Proteomes" id="UP000694872">
    <property type="component" value="Unplaced"/>
</dbReference>
<keyword evidence="3" id="KW-0964">Secreted</keyword>
<dbReference type="GO" id="GO:0016042">
    <property type="term" value="P:lipid catabolic process"/>
    <property type="evidence" value="ECO:0007669"/>
    <property type="project" value="TreeGrafter"/>
</dbReference>
<dbReference type="GO" id="GO:0005615">
    <property type="term" value="C:extracellular space"/>
    <property type="evidence" value="ECO:0007669"/>
    <property type="project" value="TreeGrafter"/>
</dbReference>
<evidence type="ECO:0000256" key="1">
    <source>
        <dbReference type="ARBA" id="ARBA00004613"/>
    </source>
</evidence>
<keyword evidence="8" id="KW-1185">Reference proteome</keyword>
<dbReference type="AlphaFoldDB" id="A0A194Q8Y1"/>
<dbReference type="STRING" id="66420.A0A194Q8Y1"/>
<dbReference type="EMBL" id="KQ459562">
    <property type="protein sequence ID" value="KPI99875.1"/>
    <property type="molecule type" value="Genomic_DNA"/>
</dbReference>
<dbReference type="PRINTS" id="PR00821">
    <property type="entry name" value="TAGLIPASE"/>
</dbReference>
<dbReference type="Gene3D" id="3.40.50.1820">
    <property type="entry name" value="alpha/beta hydrolase"/>
    <property type="match status" value="1"/>
</dbReference>
<dbReference type="GO" id="GO:0017171">
    <property type="term" value="F:serine hydrolase activity"/>
    <property type="evidence" value="ECO:0007669"/>
    <property type="project" value="TreeGrafter"/>
</dbReference>
<dbReference type="KEGG" id="pxu:106126812"/>
<proteinExistence type="inferred from homology"/>
<organism evidence="7 8">
    <name type="scientific">Papilio xuthus</name>
    <name type="common">Asian swallowtail butterfly</name>
    <dbReference type="NCBI Taxonomy" id="66420"/>
    <lineage>
        <taxon>Eukaryota</taxon>
        <taxon>Metazoa</taxon>
        <taxon>Ecdysozoa</taxon>
        <taxon>Arthropoda</taxon>
        <taxon>Hexapoda</taxon>
        <taxon>Insecta</taxon>
        <taxon>Pterygota</taxon>
        <taxon>Neoptera</taxon>
        <taxon>Endopterygota</taxon>
        <taxon>Lepidoptera</taxon>
        <taxon>Glossata</taxon>
        <taxon>Ditrysia</taxon>
        <taxon>Papilionoidea</taxon>
        <taxon>Papilionidae</taxon>
        <taxon>Papilioninae</taxon>
        <taxon>Papilio</taxon>
    </lineage>
</organism>
<reference evidence="7 8" key="1">
    <citation type="journal article" date="2015" name="Nat. Commun.">
        <title>Outbred genome sequencing and CRISPR/Cas9 gene editing in butterflies.</title>
        <authorList>
            <person name="Li X."/>
            <person name="Fan D."/>
            <person name="Zhang W."/>
            <person name="Liu G."/>
            <person name="Zhang L."/>
            <person name="Zhao L."/>
            <person name="Fang X."/>
            <person name="Chen L."/>
            <person name="Dong Y."/>
            <person name="Chen Y."/>
            <person name="Ding Y."/>
            <person name="Zhao R."/>
            <person name="Feng M."/>
            <person name="Zhu Y."/>
            <person name="Feng Y."/>
            <person name="Jiang X."/>
            <person name="Zhu D."/>
            <person name="Xiang H."/>
            <person name="Feng X."/>
            <person name="Li S."/>
            <person name="Wang J."/>
            <person name="Zhang G."/>
            <person name="Kronforst M.R."/>
            <person name="Wang W."/>
        </authorList>
    </citation>
    <scope>NUCLEOTIDE SEQUENCE [LARGE SCALE GENOMIC DNA]</scope>
    <source>
        <strain evidence="7">Ya'a_city_454_Px</strain>
        <tissue evidence="7">Whole body</tissue>
    </source>
</reference>
<evidence type="ECO:0000313" key="7">
    <source>
        <dbReference type="EMBL" id="KPI99875.1"/>
    </source>
</evidence>
<dbReference type="SUPFAM" id="SSF53474">
    <property type="entry name" value="alpha/beta-Hydrolases"/>
    <property type="match status" value="1"/>
</dbReference>
<name>A0A194Q8Y1_PAPXU</name>
<dbReference type="PANTHER" id="PTHR11610">
    <property type="entry name" value="LIPASE"/>
    <property type="match status" value="1"/>
</dbReference>
<dbReference type="RefSeq" id="XP_013180136.1">
    <property type="nucleotide sequence ID" value="XM_013324682.1"/>
</dbReference>
<protein>
    <submittedName>
        <fullName evidence="7 9">Pancreatic lipase-related protein 1</fullName>
    </submittedName>
</protein>
<accession>A0A194Q8Y1</accession>
<dbReference type="OrthoDB" id="199913at2759"/>
<sequence length="326" mass="36150">MKASPCTIMTFFIGIAEICYTPAPIGECINCCQRDDGIDIQYKLFNRAHPTTFHTVPSNNLTELSRTDFDISKPTVIYVMGFSEAITGPSTITMRDEYLATSDCNFISVDWSRLMPFPWYVTAVKNTRYMGVKLADFIQYLDSVGARASSLHVVGFSLGAEAAGFAGKMLKSRGLQIGRITGLDPAYPGYTFTNTDGHLSKGDAAFVDVIHTNPGIFGFLTPIGDVDFYPNYGSWIQPGCWVDQLVKNMEVKYIYGCSHIRAWRYYAESLRNPTGFPATLCKTWRNPTSNCGFSVDGYMGIGAQPPIKGIMYLETNQYSPFARNGP</sequence>
<dbReference type="Proteomes" id="UP000053268">
    <property type="component" value="Unassembled WGS sequence"/>
</dbReference>
<comment type="subcellular location">
    <subcellularLocation>
        <location evidence="1">Secreted</location>
    </subcellularLocation>
</comment>
<dbReference type="GeneID" id="106126812"/>
<feature type="chain" id="PRO_5044554433" evidence="5">
    <location>
        <begin position="19"/>
        <end position="326"/>
    </location>
</feature>
<gene>
    <name evidence="9" type="primary">LOC106126812</name>
    <name evidence="7" type="ORF">RR46_04849</name>
</gene>
<dbReference type="CDD" id="cd00707">
    <property type="entry name" value="Pancreat_lipase_like"/>
    <property type="match status" value="1"/>
</dbReference>
<dbReference type="Pfam" id="PF00151">
    <property type="entry name" value="Lipase"/>
    <property type="match status" value="1"/>
</dbReference>
<evidence type="ECO:0000256" key="3">
    <source>
        <dbReference type="ARBA" id="ARBA00022525"/>
    </source>
</evidence>
<evidence type="ECO:0000256" key="4">
    <source>
        <dbReference type="RuleBase" id="RU004262"/>
    </source>
</evidence>
<keyword evidence="5" id="KW-0732">Signal</keyword>
<dbReference type="InterPro" id="IPR000734">
    <property type="entry name" value="TAG_lipase"/>
</dbReference>